<sequence>SSDKTLLITGSSDSSIIIWNDVTAEEREATAVKDENQMISEQNLLNFLQKKKWSNALKLSIRLDQPFRTLTIMKEILLEPNGAHEINEILLRLREDQLLSLLDYSIVWNTNSKHYICAQCVLKAIVHKIPPKELLKTPELKAKLEKLMPYNDRHMSRLNRLQQSVTFVDYVWETIKLPDMSAISGKVNAMTIGGDDEEEFSDNKVIALTDDSDEEICSET</sequence>
<dbReference type="Pfam" id="PF08625">
    <property type="entry name" value="Utp13"/>
    <property type="match status" value="1"/>
</dbReference>
<dbReference type="GO" id="GO:0034511">
    <property type="term" value="F:U3 snoRNA binding"/>
    <property type="evidence" value="ECO:0007669"/>
    <property type="project" value="TreeGrafter"/>
</dbReference>
<comment type="subcellular location">
    <subcellularLocation>
        <location evidence="1">Nucleus</location>
        <location evidence="1">Nucleolus</location>
    </subcellularLocation>
</comment>
<dbReference type="PANTHER" id="PTHR19854:SF15">
    <property type="entry name" value="TRANSDUCIN BETA-LIKE PROTEIN 3"/>
    <property type="match status" value="1"/>
</dbReference>
<accession>A0A7R9QS24</accession>
<keyword evidence="3" id="KW-0677">Repeat</keyword>
<evidence type="ECO:0000256" key="1">
    <source>
        <dbReference type="ARBA" id="ARBA00004604"/>
    </source>
</evidence>
<dbReference type="InterPro" id="IPR001680">
    <property type="entry name" value="WD40_rpt"/>
</dbReference>
<keyword evidence="4" id="KW-0539">Nucleus</keyword>
<dbReference type="PANTHER" id="PTHR19854">
    <property type="entry name" value="TRANSDUCIN BETA-LIKE 3"/>
    <property type="match status" value="1"/>
</dbReference>
<dbReference type="EMBL" id="CAJPVJ010010602">
    <property type="protein sequence ID" value="CAG2173318.1"/>
    <property type="molecule type" value="Genomic_DNA"/>
</dbReference>
<protein>
    <recommendedName>
        <fullName evidence="6">U3 small nucleolar RNA-associated protein 13 C-terminal domain-containing protein</fullName>
    </recommendedName>
</protein>
<gene>
    <name evidence="7" type="ORF">ONB1V03_LOCUS12771</name>
</gene>
<evidence type="ECO:0000256" key="3">
    <source>
        <dbReference type="ARBA" id="ARBA00022737"/>
    </source>
</evidence>
<dbReference type="GO" id="GO:0000480">
    <property type="term" value="P:endonucleolytic cleavage in 5'-ETS of tricistronic rRNA transcript (SSU-rRNA, 5.8S rRNA, LSU-rRNA)"/>
    <property type="evidence" value="ECO:0007669"/>
    <property type="project" value="TreeGrafter"/>
</dbReference>
<dbReference type="GO" id="GO:0000472">
    <property type="term" value="P:endonucleolytic cleavage to generate mature 5'-end of SSU-rRNA from (SSU-rRNA, 5.8S rRNA, LSU-rRNA)"/>
    <property type="evidence" value="ECO:0007669"/>
    <property type="project" value="TreeGrafter"/>
</dbReference>
<dbReference type="Proteomes" id="UP000728032">
    <property type="component" value="Unassembled WGS sequence"/>
</dbReference>
<dbReference type="EMBL" id="OC925427">
    <property type="protein sequence ID" value="CAD7656131.1"/>
    <property type="molecule type" value="Genomic_DNA"/>
</dbReference>
<dbReference type="AlphaFoldDB" id="A0A7R9QS24"/>
<dbReference type="GO" id="GO:0030686">
    <property type="term" value="C:90S preribosome"/>
    <property type="evidence" value="ECO:0007669"/>
    <property type="project" value="TreeGrafter"/>
</dbReference>
<evidence type="ECO:0000313" key="7">
    <source>
        <dbReference type="EMBL" id="CAD7656131.1"/>
    </source>
</evidence>
<name>A0A7R9QS24_9ACAR</name>
<dbReference type="OrthoDB" id="5414888at2759"/>
<keyword evidence="8" id="KW-1185">Reference proteome</keyword>
<evidence type="ECO:0000259" key="6">
    <source>
        <dbReference type="Pfam" id="PF08625"/>
    </source>
</evidence>
<dbReference type="InterPro" id="IPR013934">
    <property type="entry name" value="Utp13_C"/>
</dbReference>
<evidence type="ECO:0000256" key="2">
    <source>
        <dbReference type="ARBA" id="ARBA00022574"/>
    </source>
</evidence>
<evidence type="ECO:0000256" key="5">
    <source>
        <dbReference type="PROSITE-ProRule" id="PRU00221"/>
    </source>
</evidence>
<feature type="domain" description="U3 small nucleolar RNA-associated protein 13 C-terminal" evidence="6">
    <location>
        <begin position="41"/>
        <end position="174"/>
    </location>
</feature>
<evidence type="ECO:0000256" key="4">
    <source>
        <dbReference type="ARBA" id="ARBA00023242"/>
    </source>
</evidence>
<proteinExistence type="predicted"/>
<keyword evidence="2 5" id="KW-0853">WD repeat</keyword>
<reference evidence="7" key="1">
    <citation type="submission" date="2020-11" db="EMBL/GenBank/DDBJ databases">
        <authorList>
            <person name="Tran Van P."/>
        </authorList>
    </citation>
    <scope>NUCLEOTIDE SEQUENCE</scope>
</reference>
<dbReference type="PROSITE" id="PS50082">
    <property type="entry name" value="WD_REPEATS_2"/>
    <property type="match status" value="1"/>
</dbReference>
<dbReference type="PROSITE" id="PS50294">
    <property type="entry name" value="WD_REPEATS_REGION"/>
    <property type="match status" value="1"/>
</dbReference>
<feature type="non-terminal residue" evidence="7">
    <location>
        <position position="1"/>
    </location>
</feature>
<evidence type="ECO:0000313" key="8">
    <source>
        <dbReference type="Proteomes" id="UP000728032"/>
    </source>
</evidence>
<dbReference type="GO" id="GO:0032040">
    <property type="term" value="C:small-subunit processome"/>
    <property type="evidence" value="ECO:0007669"/>
    <property type="project" value="InterPro"/>
</dbReference>
<organism evidence="7">
    <name type="scientific">Oppiella nova</name>
    <dbReference type="NCBI Taxonomy" id="334625"/>
    <lineage>
        <taxon>Eukaryota</taxon>
        <taxon>Metazoa</taxon>
        <taxon>Ecdysozoa</taxon>
        <taxon>Arthropoda</taxon>
        <taxon>Chelicerata</taxon>
        <taxon>Arachnida</taxon>
        <taxon>Acari</taxon>
        <taxon>Acariformes</taxon>
        <taxon>Sarcoptiformes</taxon>
        <taxon>Oribatida</taxon>
        <taxon>Brachypylina</taxon>
        <taxon>Oppioidea</taxon>
        <taxon>Oppiidae</taxon>
        <taxon>Oppiella</taxon>
    </lineage>
</organism>
<feature type="repeat" description="WD" evidence="5">
    <location>
        <begin position="1"/>
        <end position="20"/>
    </location>
</feature>